<dbReference type="HAMAP" id="MF_01161">
    <property type="entry name" value="tRNA_Ile_lys_synt"/>
    <property type="match status" value="1"/>
</dbReference>
<dbReference type="EMBL" id="JAUFQU010000001">
    <property type="protein sequence ID" value="MDN3707445.1"/>
    <property type="molecule type" value="Genomic_DNA"/>
</dbReference>
<dbReference type="InterPro" id="IPR012795">
    <property type="entry name" value="tRNA_Ile_lys_synt_N"/>
</dbReference>
<protein>
    <recommendedName>
        <fullName evidence="8">tRNA(Ile)-lysidine synthase</fullName>
        <ecNumber evidence="8">6.3.4.19</ecNumber>
    </recommendedName>
    <alternativeName>
        <fullName evidence="8">tRNA(Ile)-2-lysyl-cytidine synthase</fullName>
    </alternativeName>
    <alternativeName>
        <fullName evidence="8">tRNA(Ile)-lysidine synthetase</fullName>
    </alternativeName>
</protein>
<sequence>MIFSVKMLQRLKNNLENQFKIPLDARFLLAVSGGVDSMVLLHLFRQFSDHLAVAHCNFNLRGEESDADEQLVRDFCIKHHIPFYSNSFDTNNYVDLHKVSVQVAARELRYSWFKDILEKESYDYLVTAHHADDAVETFLINFNRGTGIDGLLGIPDRNEHIIRPLLIFSREDVYGYALEHSVAWREDASNQSTKYLRNAFRHKVIPVFKENNPHFLSSFQQTLQNLQQVSDLAHDAAEMIWKKVVIQEKEIYKISIPLLLEYKNHKAYLYQWLKEYHFTAWNDIYELLRAVSGKMVYSATHILLKDRDALLLKPKAIATAEKYYINSDEDLERLPIKLKFELSETTAEKNYNKHHLYADAEKVYYPLIIRKWEQGDFFYPVGMMGKKKVSKFFKDEKFSMFEKQQTWILTTEKNDIIWIIGHRADERFIHKNSKNQILKIIFN</sequence>
<keyword evidence="3 8" id="KW-0436">Ligase</keyword>
<feature type="domain" description="Lysidine-tRNA(Ile) synthetase C-terminal" evidence="9">
    <location>
        <begin position="367"/>
        <end position="440"/>
    </location>
</feature>
<keyword evidence="4 8" id="KW-0819">tRNA processing</keyword>
<comment type="catalytic activity">
    <reaction evidence="7 8">
        <text>cytidine(34) in tRNA(Ile2) + L-lysine + ATP = lysidine(34) in tRNA(Ile2) + AMP + diphosphate + H(+)</text>
        <dbReference type="Rhea" id="RHEA:43744"/>
        <dbReference type="Rhea" id="RHEA-COMP:10625"/>
        <dbReference type="Rhea" id="RHEA-COMP:10670"/>
        <dbReference type="ChEBI" id="CHEBI:15378"/>
        <dbReference type="ChEBI" id="CHEBI:30616"/>
        <dbReference type="ChEBI" id="CHEBI:32551"/>
        <dbReference type="ChEBI" id="CHEBI:33019"/>
        <dbReference type="ChEBI" id="CHEBI:82748"/>
        <dbReference type="ChEBI" id="CHEBI:83665"/>
        <dbReference type="ChEBI" id="CHEBI:456215"/>
        <dbReference type="EC" id="6.3.4.19"/>
    </reaction>
</comment>
<dbReference type="EC" id="6.3.4.19" evidence="8"/>
<dbReference type="InterPro" id="IPR011063">
    <property type="entry name" value="TilS/TtcA_N"/>
</dbReference>
<dbReference type="PANTHER" id="PTHR43033">
    <property type="entry name" value="TRNA(ILE)-LYSIDINE SYNTHASE-RELATED"/>
    <property type="match status" value="1"/>
</dbReference>
<proteinExistence type="inferred from homology"/>
<dbReference type="SMART" id="SM00977">
    <property type="entry name" value="TilS_C"/>
    <property type="match status" value="1"/>
</dbReference>
<comment type="function">
    <text evidence="8">Ligates lysine onto the cytidine present at position 34 of the AUA codon-specific tRNA(Ile) that contains the anticodon CAU, in an ATP-dependent manner. Cytidine is converted to lysidine, thus changing the amino acid specificity of the tRNA from methionine to isoleucine.</text>
</comment>
<feature type="binding site" evidence="8">
    <location>
        <begin position="32"/>
        <end position="37"/>
    </location>
    <ligand>
        <name>ATP</name>
        <dbReference type="ChEBI" id="CHEBI:30616"/>
    </ligand>
</feature>
<reference evidence="11" key="1">
    <citation type="journal article" date="2019" name="Int. J. Syst. Evol. Microbiol.">
        <title>The Global Catalogue of Microorganisms (GCM) 10K type strain sequencing project: providing services to taxonomists for standard genome sequencing and annotation.</title>
        <authorList>
            <consortium name="The Broad Institute Genomics Platform"/>
            <consortium name="The Broad Institute Genome Sequencing Center for Infectious Disease"/>
            <person name="Wu L."/>
            <person name="Ma J."/>
        </authorList>
    </citation>
    <scope>NUCLEOTIDE SEQUENCE [LARGE SCALE GENOMIC DNA]</scope>
    <source>
        <strain evidence="11">CECT 7184</strain>
    </source>
</reference>
<comment type="caution">
    <text evidence="10">The sequence shown here is derived from an EMBL/GenBank/DDBJ whole genome shotgun (WGS) entry which is preliminary data.</text>
</comment>
<gene>
    <name evidence="8 10" type="primary">tilS</name>
    <name evidence="10" type="ORF">QW060_09915</name>
</gene>
<comment type="subcellular location">
    <subcellularLocation>
        <location evidence="1 8">Cytoplasm</location>
    </subcellularLocation>
</comment>
<evidence type="ECO:0000256" key="2">
    <source>
        <dbReference type="ARBA" id="ARBA00022490"/>
    </source>
</evidence>
<evidence type="ECO:0000256" key="5">
    <source>
        <dbReference type="ARBA" id="ARBA00022741"/>
    </source>
</evidence>
<evidence type="ECO:0000256" key="8">
    <source>
        <dbReference type="HAMAP-Rule" id="MF_01161"/>
    </source>
</evidence>
<dbReference type="GO" id="GO:0032267">
    <property type="term" value="F:tRNA(Ile)-lysidine synthase activity"/>
    <property type="evidence" value="ECO:0007669"/>
    <property type="project" value="UniProtKB-EC"/>
</dbReference>
<dbReference type="RefSeq" id="WP_290363418.1">
    <property type="nucleotide sequence ID" value="NZ_JAUFQU010000001.1"/>
</dbReference>
<dbReference type="CDD" id="cd01992">
    <property type="entry name" value="TilS_N"/>
    <property type="match status" value="1"/>
</dbReference>
<keyword evidence="6 8" id="KW-0067">ATP-binding</keyword>
<dbReference type="Gene3D" id="3.40.50.620">
    <property type="entry name" value="HUPs"/>
    <property type="match status" value="1"/>
</dbReference>
<dbReference type="InterPro" id="IPR014729">
    <property type="entry name" value="Rossmann-like_a/b/a_fold"/>
</dbReference>
<dbReference type="SUPFAM" id="SSF52402">
    <property type="entry name" value="Adenine nucleotide alpha hydrolases-like"/>
    <property type="match status" value="1"/>
</dbReference>
<keyword evidence="5 8" id="KW-0547">Nucleotide-binding</keyword>
<evidence type="ECO:0000256" key="4">
    <source>
        <dbReference type="ARBA" id="ARBA00022694"/>
    </source>
</evidence>
<dbReference type="InterPro" id="IPR012094">
    <property type="entry name" value="tRNA_Ile_lys_synt"/>
</dbReference>
<organism evidence="10 11">
    <name type="scientific">Paenimyroides ceti</name>
    <dbReference type="NCBI Taxonomy" id="395087"/>
    <lineage>
        <taxon>Bacteria</taxon>
        <taxon>Pseudomonadati</taxon>
        <taxon>Bacteroidota</taxon>
        <taxon>Flavobacteriia</taxon>
        <taxon>Flavobacteriales</taxon>
        <taxon>Flavobacteriaceae</taxon>
        <taxon>Paenimyroides</taxon>
    </lineage>
</organism>
<dbReference type="SUPFAM" id="SSF56037">
    <property type="entry name" value="PheT/TilS domain"/>
    <property type="match status" value="1"/>
</dbReference>
<evidence type="ECO:0000256" key="6">
    <source>
        <dbReference type="ARBA" id="ARBA00022840"/>
    </source>
</evidence>
<dbReference type="InterPro" id="IPR012796">
    <property type="entry name" value="Lysidine-tRNA-synth_C"/>
</dbReference>
<accession>A0ABT8CT79</accession>
<comment type="similarity">
    <text evidence="8">Belongs to the tRNA(Ile)-lysidine synthase family.</text>
</comment>
<evidence type="ECO:0000256" key="7">
    <source>
        <dbReference type="ARBA" id="ARBA00048539"/>
    </source>
</evidence>
<evidence type="ECO:0000313" key="10">
    <source>
        <dbReference type="EMBL" id="MDN3707445.1"/>
    </source>
</evidence>
<dbReference type="Proteomes" id="UP001242368">
    <property type="component" value="Unassembled WGS sequence"/>
</dbReference>
<evidence type="ECO:0000259" key="9">
    <source>
        <dbReference type="SMART" id="SM00977"/>
    </source>
</evidence>
<evidence type="ECO:0000256" key="3">
    <source>
        <dbReference type="ARBA" id="ARBA00022598"/>
    </source>
</evidence>
<dbReference type="NCBIfam" id="TIGR02433">
    <property type="entry name" value="lysidine_TilS_C"/>
    <property type="match status" value="1"/>
</dbReference>
<keyword evidence="11" id="KW-1185">Reference proteome</keyword>
<dbReference type="NCBIfam" id="TIGR02432">
    <property type="entry name" value="lysidine_TilS_N"/>
    <property type="match status" value="1"/>
</dbReference>
<dbReference type="Pfam" id="PF01171">
    <property type="entry name" value="ATP_bind_3"/>
    <property type="match status" value="1"/>
</dbReference>
<evidence type="ECO:0000313" key="11">
    <source>
        <dbReference type="Proteomes" id="UP001242368"/>
    </source>
</evidence>
<dbReference type="PANTHER" id="PTHR43033:SF1">
    <property type="entry name" value="TRNA(ILE)-LYSIDINE SYNTHASE-RELATED"/>
    <property type="match status" value="1"/>
</dbReference>
<evidence type="ECO:0000256" key="1">
    <source>
        <dbReference type="ARBA" id="ARBA00004496"/>
    </source>
</evidence>
<name>A0ABT8CT79_9FLAO</name>
<comment type="domain">
    <text evidence="8">The N-terminal region contains the highly conserved SGGXDS motif, predicted to be a P-loop motif involved in ATP binding.</text>
</comment>
<keyword evidence="2 8" id="KW-0963">Cytoplasm</keyword>